<feature type="domain" description="RNA polymerase sigma-70 region 2" evidence="5">
    <location>
        <begin position="89"/>
        <end position="152"/>
    </location>
</feature>
<keyword evidence="2" id="KW-0805">Transcription regulation</keyword>
<dbReference type="GO" id="GO:0006352">
    <property type="term" value="P:DNA-templated transcription initiation"/>
    <property type="evidence" value="ECO:0007669"/>
    <property type="project" value="InterPro"/>
</dbReference>
<evidence type="ECO:0000313" key="8">
    <source>
        <dbReference type="Proteomes" id="UP000001025"/>
    </source>
</evidence>
<organism evidence="7 8">
    <name type="scientific">Rhodopirellula baltica (strain DSM 10527 / NCIMB 13988 / SH1)</name>
    <dbReference type="NCBI Taxonomy" id="243090"/>
    <lineage>
        <taxon>Bacteria</taxon>
        <taxon>Pseudomonadati</taxon>
        <taxon>Planctomycetota</taxon>
        <taxon>Planctomycetia</taxon>
        <taxon>Pirellulales</taxon>
        <taxon>Pirellulaceae</taxon>
        <taxon>Rhodopirellula</taxon>
    </lineage>
</organism>
<dbReference type="EnsemblBacteria" id="CAD76336">
    <property type="protein sequence ID" value="CAD76336"/>
    <property type="gene ID" value="RB9561"/>
</dbReference>
<reference evidence="7 8" key="1">
    <citation type="journal article" date="2003" name="Proc. Natl. Acad. Sci. U.S.A.">
        <title>Complete genome sequence of the marine planctomycete Pirellula sp. strain 1.</title>
        <authorList>
            <person name="Gloeckner F.O."/>
            <person name="Kube M."/>
            <person name="Bauer M."/>
            <person name="Teeling H."/>
            <person name="Lombardot T."/>
            <person name="Ludwig W."/>
            <person name="Gade D."/>
            <person name="Beck A."/>
            <person name="Borzym K."/>
            <person name="Heitmann K."/>
            <person name="Rabus R."/>
            <person name="Schlesner H."/>
            <person name="Amann R."/>
            <person name="Reinhardt R."/>
        </authorList>
    </citation>
    <scope>NUCLEOTIDE SEQUENCE [LARGE SCALE GENOMIC DNA]</scope>
    <source>
        <strain evidence="8">DSM 10527 / NCIMB 13988 / SH1</strain>
    </source>
</reference>
<dbReference type="OrthoDB" id="6383365at2"/>
<dbReference type="PATRIC" id="fig|243090.15.peg.4593"/>
<dbReference type="STRING" id="243090.RB9561"/>
<dbReference type="InterPro" id="IPR007627">
    <property type="entry name" value="RNA_pol_sigma70_r2"/>
</dbReference>
<evidence type="ECO:0000256" key="3">
    <source>
        <dbReference type="ARBA" id="ARBA00023082"/>
    </source>
</evidence>
<evidence type="ECO:0000259" key="6">
    <source>
        <dbReference type="Pfam" id="PF08281"/>
    </source>
</evidence>
<accession>Q7ULE1</accession>
<dbReference type="InterPro" id="IPR014284">
    <property type="entry name" value="RNA_pol_sigma-70_dom"/>
</dbReference>
<feature type="domain" description="RNA polymerase sigma factor 70 region 4 type 2" evidence="6">
    <location>
        <begin position="181"/>
        <end position="231"/>
    </location>
</feature>
<dbReference type="GO" id="GO:0006355">
    <property type="term" value="P:regulation of DNA-templated transcription"/>
    <property type="evidence" value="ECO:0000318"/>
    <property type="project" value="GO_Central"/>
</dbReference>
<dbReference type="InParanoid" id="Q7ULE1"/>
<dbReference type="InterPro" id="IPR013324">
    <property type="entry name" value="RNA_pol_sigma_r3/r4-like"/>
</dbReference>
<dbReference type="GO" id="GO:0003677">
    <property type="term" value="F:DNA binding"/>
    <property type="evidence" value="ECO:0007669"/>
    <property type="project" value="InterPro"/>
</dbReference>
<evidence type="ECO:0000256" key="1">
    <source>
        <dbReference type="ARBA" id="ARBA00010641"/>
    </source>
</evidence>
<evidence type="ECO:0000313" key="7">
    <source>
        <dbReference type="EMBL" id="CAD76336.1"/>
    </source>
</evidence>
<dbReference type="NCBIfam" id="TIGR02937">
    <property type="entry name" value="sigma70-ECF"/>
    <property type="match status" value="1"/>
</dbReference>
<sequence length="247" mass="29074">MRIVPRWLNCLEIAEHGNIGHELSTILRLPPHFCPKRRPIGCLLLHDKTPSEPRLINGMNPSHETPEHDASITGPIDHTEEFVRLLGQTRRHRFAYLMSLMNDRNDVEEVLQETDLVLWRKFDDFEWGTNFTAWSCRVAFNQMRAWRQKQQRSRLQFSDEFLTAVATQLDTQTDRYDQRLENLRACVRSLPERHRQLIDQRYTEGEKIESIATRTGRSLDAVYRMLSRIRDSLRDCVTRKMNAGVTS</sequence>
<keyword evidence="4" id="KW-0804">Transcription</keyword>
<dbReference type="HOGENOM" id="CLU_047691_17_0_0"/>
<dbReference type="SUPFAM" id="SSF88659">
    <property type="entry name" value="Sigma3 and sigma4 domains of RNA polymerase sigma factors"/>
    <property type="match status" value="1"/>
</dbReference>
<dbReference type="Pfam" id="PF04542">
    <property type="entry name" value="Sigma70_r2"/>
    <property type="match status" value="1"/>
</dbReference>
<dbReference type="NCBIfam" id="TIGR02989">
    <property type="entry name" value="Sig-70_gvs1"/>
    <property type="match status" value="1"/>
</dbReference>
<dbReference type="PANTHER" id="PTHR43133:SF51">
    <property type="entry name" value="RNA POLYMERASE SIGMA FACTOR"/>
    <property type="match status" value="1"/>
</dbReference>
<evidence type="ECO:0000256" key="2">
    <source>
        <dbReference type="ARBA" id="ARBA00023015"/>
    </source>
</evidence>
<dbReference type="InterPro" id="IPR039425">
    <property type="entry name" value="RNA_pol_sigma-70-like"/>
</dbReference>
<dbReference type="KEGG" id="rba:RB9561"/>
<dbReference type="EMBL" id="BX294149">
    <property type="protein sequence ID" value="CAD76336.1"/>
    <property type="molecule type" value="Genomic_DNA"/>
</dbReference>
<dbReference type="GO" id="GO:0016987">
    <property type="term" value="F:sigma factor activity"/>
    <property type="evidence" value="ECO:0000318"/>
    <property type="project" value="GO_Central"/>
</dbReference>
<gene>
    <name evidence="7" type="primary">sigE</name>
    <name evidence="7" type="ordered locus">RB9561</name>
</gene>
<keyword evidence="8" id="KW-1185">Reference proteome</keyword>
<dbReference type="Gene3D" id="1.10.10.10">
    <property type="entry name" value="Winged helix-like DNA-binding domain superfamily/Winged helix DNA-binding domain"/>
    <property type="match status" value="1"/>
</dbReference>
<evidence type="ECO:0000259" key="5">
    <source>
        <dbReference type="Pfam" id="PF04542"/>
    </source>
</evidence>
<dbReference type="InterPro" id="IPR013325">
    <property type="entry name" value="RNA_pol_sigma_r2"/>
</dbReference>
<dbReference type="PANTHER" id="PTHR43133">
    <property type="entry name" value="RNA POLYMERASE ECF-TYPE SIGMA FACTO"/>
    <property type="match status" value="1"/>
</dbReference>
<dbReference type="Pfam" id="PF08281">
    <property type="entry name" value="Sigma70_r4_2"/>
    <property type="match status" value="1"/>
</dbReference>
<dbReference type="InterPro" id="IPR036388">
    <property type="entry name" value="WH-like_DNA-bd_sf"/>
</dbReference>
<proteinExistence type="inferred from homology"/>
<dbReference type="SUPFAM" id="SSF88946">
    <property type="entry name" value="Sigma2 domain of RNA polymerase sigma factors"/>
    <property type="match status" value="1"/>
</dbReference>
<dbReference type="Gene3D" id="1.10.1740.10">
    <property type="match status" value="1"/>
</dbReference>
<comment type="similarity">
    <text evidence="1">Belongs to the sigma-70 factor family. ECF subfamily.</text>
</comment>
<dbReference type="eggNOG" id="COG1595">
    <property type="taxonomic scope" value="Bacteria"/>
</dbReference>
<dbReference type="Proteomes" id="UP000001025">
    <property type="component" value="Chromosome"/>
</dbReference>
<keyword evidence="3" id="KW-0731">Sigma factor</keyword>
<dbReference type="InterPro" id="IPR014331">
    <property type="entry name" value="RNA_pol_sigma70_ECF_RHOBA"/>
</dbReference>
<dbReference type="AlphaFoldDB" id="Q7ULE1"/>
<evidence type="ECO:0000256" key="4">
    <source>
        <dbReference type="ARBA" id="ARBA00023163"/>
    </source>
</evidence>
<name>Q7ULE1_RHOBA</name>
<dbReference type="InterPro" id="IPR013249">
    <property type="entry name" value="RNA_pol_sigma70_r4_t2"/>
</dbReference>
<protein>
    <submittedName>
        <fullName evidence="7">Probable extracytoplasmic function alternative sigma factor</fullName>
    </submittedName>
</protein>